<reference evidence="2 3" key="1">
    <citation type="submission" date="2016-11" db="EMBL/GenBank/DDBJ databases">
        <authorList>
            <person name="Jaros S."/>
            <person name="Januszkiewicz K."/>
            <person name="Wedrychowicz H."/>
        </authorList>
    </citation>
    <scope>NUCLEOTIDE SEQUENCE [LARGE SCALE GENOMIC DNA]</scope>
    <source>
        <strain evidence="2 3">GAS138</strain>
    </source>
</reference>
<dbReference type="RefSeq" id="WP_079602915.1">
    <property type="nucleotide sequence ID" value="NZ_LT670817.1"/>
</dbReference>
<evidence type="ECO:0000313" key="3">
    <source>
        <dbReference type="Proteomes" id="UP000189796"/>
    </source>
</evidence>
<proteinExistence type="predicted"/>
<organism evidence="2 3">
    <name type="scientific">Bradyrhizobium erythrophlei</name>
    <dbReference type="NCBI Taxonomy" id="1437360"/>
    <lineage>
        <taxon>Bacteria</taxon>
        <taxon>Pseudomonadati</taxon>
        <taxon>Pseudomonadota</taxon>
        <taxon>Alphaproteobacteria</taxon>
        <taxon>Hyphomicrobiales</taxon>
        <taxon>Nitrobacteraceae</taxon>
        <taxon>Bradyrhizobium</taxon>
    </lineage>
</organism>
<evidence type="ECO:0008006" key="4">
    <source>
        <dbReference type="Google" id="ProtNLM"/>
    </source>
</evidence>
<sequence length="80" mass="9388">MSRWTDEELRELITLWPTHSVSQIVKRLHRPRWAIRSKAKRLCLDGLLPHNPEHFDVDAPKRPMPQSKIVPPKPPLAPDR</sequence>
<gene>
    <name evidence="2" type="ORF">SAMN05443248_4041</name>
</gene>
<feature type="region of interest" description="Disordered" evidence="1">
    <location>
        <begin position="53"/>
        <end position="80"/>
    </location>
</feature>
<dbReference type="AlphaFoldDB" id="A0A1M5R113"/>
<dbReference type="Proteomes" id="UP000189796">
    <property type="component" value="Chromosome I"/>
</dbReference>
<dbReference type="EMBL" id="LT670817">
    <property type="protein sequence ID" value="SHH20065.1"/>
    <property type="molecule type" value="Genomic_DNA"/>
</dbReference>
<evidence type="ECO:0000256" key="1">
    <source>
        <dbReference type="SAM" id="MobiDB-lite"/>
    </source>
</evidence>
<accession>A0A1M5R113</accession>
<feature type="compositionally biased region" description="Pro residues" evidence="1">
    <location>
        <begin position="71"/>
        <end position="80"/>
    </location>
</feature>
<protein>
    <recommendedName>
        <fullName evidence="4">GcrA cell cycle regulator</fullName>
    </recommendedName>
</protein>
<name>A0A1M5R113_9BRAD</name>
<evidence type="ECO:0000313" key="2">
    <source>
        <dbReference type="EMBL" id="SHH20065.1"/>
    </source>
</evidence>